<keyword evidence="2" id="KW-1185">Reference proteome</keyword>
<organism evidence="1 2">
    <name type="scientific">Prochlorococcus marinus (strain MIT 9313)</name>
    <dbReference type="NCBI Taxonomy" id="74547"/>
    <lineage>
        <taxon>Bacteria</taxon>
        <taxon>Bacillati</taxon>
        <taxon>Cyanobacteriota</taxon>
        <taxon>Cyanophyceae</taxon>
        <taxon>Synechococcales</taxon>
        <taxon>Prochlorococcaceae</taxon>
        <taxon>Prochlorococcus</taxon>
    </lineage>
</organism>
<gene>
    <name evidence="1" type="ordered locus">PMT_0946</name>
</gene>
<sequence>MRSRTPKGERFNHCGSRCHTLPLVFTATFDTSRGDAVLRNWLGLEKASQGTIESARSQVDSLDDIEEMRVLLKNVISAHDTLKQRLEDKLTNMTNYMALSKKGQ</sequence>
<dbReference type="eggNOG" id="ENOG50322IT">
    <property type="taxonomic scope" value="Bacteria"/>
</dbReference>
<name>Q7V717_PROMM</name>
<dbReference type="EMBL" id="BX548175">
    <property type="protein sequence ID" value="CAE21121.1"/>
    <property type="molecule type" value="Genomic_DNA"/>
</dbReference>
<evidence type="ECO:0000313" key="1">
    <source>
        <dbReference type="EMBL" id="CAE21121.1"/>
    </source>
</evidence>
<evidence type="ECO:0000313" key="2">
    <source>
        <dbReference type="Proteomes" id="UP000001423"/>
    </source>
</evidence>
<dbReference type="AlphaFoldDB" id="Q7V717"/>
<accession>Q7V717</accession>
<proteinExistence type="predicted"/>
<dbReference type="Proteomes" id="UP000001423">
    <property type="component" value="Chromosome"/>
</dbReference>
<reference evidence="1 2" key="1">
    <citation type="journal article" date="2003" name="Nature">
        <title>Genome divergence in two Prochlorococcus ecotypes reflects oceanic niche differentiation.</title>
        <authorList>
            <person name="Rocap G."/>
            <person name="Larimer F.W."/>
            <person name="Lamerdin J.E."/>
            <person name="Malfatti S."/>
            <person name="Chain P."/>
            <person name="Ahlgren N.A."/>
            <person name="Arellano A."/>
            <person name="Coleman M."/>
            <person name="Hauser L."/>
            <person name="Hess W.R."/>
            <person name="Johnson Z.I."/>
            <person name="Land M.L."/>
            <person name="Lindell D."/>
            <person name="Post A.F."/>
            <person name="Regala W."/>
            <person name="Shah M."/>
            <person name="Shaw S.L."/>
            <person name="Steglich C."/>
            <person name="Sullivan M.B."/>
            <person name="Ting C.S."/>
            <person name="Tolonen A."/>
            <person name="Webb E.A."/>
            <person name="Zinser E.R."/>
            <person name="Chisholm S.W."/>
        </authorList>
    </citation>
    <scope>NUCLEOTIDE SEQUENCE [LARGE SCALE GENOMIC DNA]</scope>
    <source>
        <strain evidence="2">MIT 9313</strain>
    </source>
</reference>
<dbReference type="HOGENOM" id="CLU_2344371_0_0_3"/>
<dbReference type="KEGG" id="pmt:PMT_0946"/>
<protein>
    <submittedName>
        <fullName evidence="1">Uncharacterized protein</fullName>
    </submittedName>
</protein>